<organism evidence="1 2">
    <name type="scientific">Hyalomma asiaticum</name>
    <name type="common">Tick</name>
    <dbReference type="NCBI Taxonomy" id="266040"/>
    <lineage>
        <taxon>Eukaryota</taxon>
        <taxon>Metazoa</taxon>
        <taxon>Ecdysozoa</taxon>
        <taxon>Arthropoda</taxon>
        <taxon>Chelicerata</taxon>
        <taxon>Arachnida</taxon>
        <taxon>Acari</taxon>
        <taxon>Parasitiformes</taxon>
        <taxon>Ixodida</taxon>
        <taxon>Ixodoidea</taxon>
        <taxon>Ixodidae</taxon>
        <taxon>Hyalomminae</taxon>
        <taxon>Hyalomma</taxon>
    </lineage>
</organism>
<sequence length="392" mass="42957">MLALKVPLACPNVSVATLCLNSTHERDRFFTIEAPKHRPPSPHICQALRYAERSNGFRNTEMRQGADNAAHALAARVSRDAGDVIKPGSARRHICGSKHISPGKYELAPDKAGGGGGKPGLLASMLNPFRKQAKPEAVQGLMAAAYDPSEFDSLAVSSEIKEIFGFITRYTPQTVELDQELRPFVPELIPAVGDIDAFLKVPRPDGRADTVQLGLRVLDEPSAQQSEPSILALRLRALSRDARLAATSKAVVKSVEKPEDQPREIDLWLQSVQELHRARPPPTVHYTRNMPDVESLMQEWPPDFEEMLAEVQVPTAELECSLEEYATMACLLMDIPVYKGKLIQSLHVFFTLFTAFKNSQHFGAMAMDTGGTGVGKAAVEDADAEGVDRLVL</sequence>
<reference evidence="1" key="1">
    <citation type="submission" date="2020-05" db="EMBL/GenBank/DDBJ databases">
        <title>Large-scale comparative analyses of tick genomes elucidate their genetic diversity and vector capacities.</title>
        <authorList>
            <person name="Jia N."/>
            <person name="Wang J."/>
            <person name="Shi W."/>
            <person name="Du L."/>
            <person name="Sun Y."/>
            <person name="Zhan W."/>
            <person name="Jiang J."/>
            <person name="Wang Q."/>
            <person name="Zhang B."/>
            <person name="Ji P."/>
            <person name="Sakyi L.B."/>
            <person name="Cui X."/>
            <person name="Yuan T."/>
            <person name="Jiang B."/>
            <person name="Yang W."/>
            <person name="Lam T.T.-Y."/>
            <person name="Chang Q."/>
            <person name="Ding S."/>
            <person name="Wang X."/>
            <person name="Zhu J."/>
            <person name="Ruan X."/>
            <person name="Zhao L."/>
            <person name="Wei J."/>
            <person name="Que T."/>
            <person name="Du C."/>
            <person name="Cheng J."/>
            <person name="Dai P."/>
            <person name="Han X."/>
            <person name="Huang E."/>
            <person name="Gao Y."/>
            <person name="Liu J."/>
            <person name="Shao H."/>
            <person name="Ye R."/>
            <person name="Li L."/>
            <person name="Wei W."/>
            <person name="Wang X."/>
            <person name="Wang C."/>
            <person name="Yang T."/>
            <person name="Huo Q."/>
            <person name="Li W."/>
            <person name="Guo W."/>
            <person name="Chen H."/>
            <person name="Zhou L."/>
            <person name="Ni X."/>
            <person name="Tian J."/>
            <person name="Zhou Y."/>
            <person name="Sheng Y."/>
            <person name="Liu T."/>
            <person name="Pan Y."/>
            <person name="Xia L."/>
            <person name="Li J."/>
            <person name="Zhao F."/>
            <person name="Cao W."/>
        </authorList>
    </citation>
    <scope>NUCLEOTIDE SEQUENCE</scope>
    <source>
        <strain evidence="1">Hyas-2018</strain>
    </source>
</reference>
<accession>A0ACB7T8C2</accession>
<dbReference type="EMBL" id="CM023490">
    <property type="protein sequence ID" value="KAH6943411.1"/>
    <property type="molecule type" value="Genomic_DNA"/>
</dbReference>
<evidence type="ECO:0000313" key="1">
    <source>
        <dbReference type="EMBL" id="KAH6943411.1"/>
    </source>
</evidence>
<comment type="caution">
    <text evidence="1">The sequence shown here is derived from an EMBL/GenBank/DDBJ whole genome shotgun (WGS) entry which is preliminary data.</text>
</comment>
<gene>
    <name evidence="1" type="ORF">HPB50_021343</name>
</gene>
<proteinExistence type="predicted"/>
<name>A0ACB7T8C2_HYAAI</name>
<keyword evidence="2" id="KW-1185">Reference proteome</keyword>
<dbReference type="Proteomes" id="UP000821845">
    <property type="component" value="Chromosome 10"/>
</dbReference>
<evidence type="ECO:0000313" key="2">
    <source>
        <dbReference type="Proteomes" id="UP000821845"/>
    </source>
</evidence>
<protein>
    <submittedName>
        <fullName evidence="1">Uncharacterized protein</fullName>
    </submittedName>
</protein>